<dbReference type="RefSeq" id="WP_353304230.1">
    <property type="nucleotide sequence ID" value="NZ_BAABWN010000015.1"/>
</dbReference>
<keyword evidence="1" id="KW-0732">Signal</keyword>
<comment type="caution">
    <text evidence="2">The sequence shown here is derived from an EMBL/GenBank/DDBJ whole genome shotgun (WGS) entry which is preliminary data.</text>
</comment>
<evidence type="ECO:0000313" key="3">
    <source>
        <dbReference type="Proteomes" id="UP001465153"/>
    </source>
</evidence>
<reference evidence="2 3" key="1">
    <citation type="submission" date="2024-04" db="EMBL/GenBank/DDBJ databases">
        <title>Draft genome sequence of Sessilibacter corallicola NBRC 116591.</title>
        <authorList>
            <person name="Miyakawa T."/>
            <person name="Kusuya Y."/>
            <person name="Miura T."/>
        </authorList>
    </citation>
    <scope>NUCLEOTIDE SEQUENCE [LARGE SCALE GENOMIC DNA]</scope>
    <source>
        <strain evidence="2 3">KU-00831-HH</strain>
    </source>
</reference>
<gene>
    <name evidence="2" type="ORF">NBRC116591_35920</name>
</gene>
<evidence type="ECO:0000313" key="2">
    <source>
        <dbReference type="EMBL" id="GAA6169781.1"/>
    </source>
</evidence>
<evidence type="ECO:0008006" key="4">
    <source>
        <dbReference type="Google" id="ProtNLM"/>
    </source>
</evidence>
<name>A0ABQ0ADQ7_9GAMM</name>
<dbReference type="EMBL" id="BAABWN010000015">
    <property type="protein sequence ID" value="GAA6169781.1"/>
    <property type="molecule type" value="Genomic_DNA"/>
</dbReference>
<evidence type="ECO:0000256" key="1">
    <source>
        <dbReference type="SAM" id="SignalP"/>
    </source>
</evidence>
<organism evidence="2 3">
    <name type="scientific">Sessilibacter corallicola</name>
    <dbReference type="NCBI Taxonomy" id="2904075"/>
    <lineage>
        <taxon>Bacteria</taxon>
        <taxon>Pseudomonadati</taxon>
        <taxon>Pseudomonadota</taxon>
        <taxon>Gammaproteobacteria</taxon>
        <taxon>Cellvibrionales</taxon>
        <taxon>Cellvibrionaceae</taxon>
        <taxon>Sessilibacter</taxon>
    </lineage>
</organism>
<feature type="chain" id="PRO_5046219281" description="Glycine zipper 2TM domain-containing protein" evidence="1">
    <location>
        <begin position="22"/>
        <end position="179"/>
    </location>
</feature>
<feature type="signal peptide" evidence="1">
    <location>
        <begin position="1"/>
        <end position="21"/>
    </location>
</feature>
<keyword evidence="3" id="KW-1185">Reference proteome</keyword>
<protein>
    <recommendedName>
        <fullName evidence="4">Glycine zipper 2TM domain-containing protein</fullName>
    </recommendedName>
</protein>
<proteinExistence type="predicted"/>
<sequence length="179" mass="19335">MLLNKITTTAALMLVSTLSFGQSTEIFTYPAAGQSQEQMERDRYECYRWAVSTTGTDPATLVSPASTTAPTIVENKNRGDAARGTIIGTVAGAIIGSTIESRGRYHRRHNNAAGGAVVGAAVGGIIGSSRERNGYQNAALEAKKIEIRQQREQSEYETKISNYTRAFSACMEGRSYTVK</sequence>
<dbReference type="Proteomes" id="UP001465153">
    <property type="component" value="Unassembled WGS sequence"/>
</dbReference>
<accession>A0ABQ0ADQ7</accession>